<feature type="compositionally biased region" description="Polar residues" evidence="2">
    <location>
        <begin position="42"/>
        <end position="56"/>
    </location>
</feature>
<dbReference type="PROSITE" id="PS51450">
    <property type="entry name" value="LRR"/>
    <property type="match status" value="1"/>
</dbReference>
<feature type="compositionally biased region" description="Gly residues" evidence="2">
    <location>
        <begin position="870"/>
        <end position="885"/>
    </location>
</feature>
<proteinExistence type="predicted"/>
<dbReference type="PANTHER" id="PTHR38926:SF5">
    <property type="entry name" value="F-BOX AND LEUCINE-RICH REPEAT PROTEIN 6"/>
    <property type="match status" value="1"/>
</dbReference>
<protein>
    <recommendedName>
        <fullName evidence="3">F-box domain-containing protein</fullName>
    </recommendedName>
</protein>
<dbReference type="SUPFAM" id="SSF81383">
    <property type="entry name" value="F-box domain"/>
    <property type="match status" value="1"/>
</dbReference>
<dbReference type="GO" id="GO:0019005">
    <property type="term" value="C:SCF ubiquitin ligase complex"/>
    <property type="evidence" value="ECO:0007669"/>
    <property type="project" value="InterPro"/>
</dbReference>
<feature type="domain" description="F-box" evidence="3">
    <location>
        <begin position="410"/>
        <end position="458"/>
    </location>
</feature>
<feature type="compositionally biased region" description="Gly residues" evidence="2">
    <location>
        <begin position="29"/>
        <end position="38"/>
    </location>
</feature>
<feature type="compositionally biased region" description="Basic residues" evidence="2">
    <location>
        <begin position="341"/>
        <end position="353"/>
    </location>
</feature>
<reference evidence="4" key="1">
    <citation type="submission" date="2020-05" db="UniProtKB">
        <authorList>
            <consortium name="EnsemblMetazoa"/>
        </authorList>
    </citation>
    <scope>IDENTIFICATION</scope>
    <source>
        <strain evidence="4">USDA</strain>
    </source>
</reference>
<dbReference type="Pfam" id="PF12937">
    <property type="entry name" value="F-box-like"/>
    <property type="match status" value="1"/>
</dbReference>
<dbReference type="Gene3D" id="1.20.1280.50">
    <property type="match status" value="1"/>
</dbReference>
<dbReference type="EnsemblMetazoa" id="SCAU004753-RA">
    <property type="protein sequence ID" value="SCAU004753-PA"/>
    <property type="gene ID" value="SCAU004753"/>
</dbReference>
<dbReference type="VEuPathDB" id="VectorBase:SCAU004753"/>
<dbReference type="InterPro" id="IPR036047">
    <property type="entry name" value="F-box-like_dom_sf"/>
</dbReference>
<dbReference type="AlphaFoldDB" id="A0A1I8P4H9"/>
<sequence length="885" mass="95058">MDVSDKEDSSNMERNSRKGNNGDEEEEGGGSGGLGTIDGGMATNSSNSSTKSQCKQVPTAATAMDDAYDRDEYEMETEDDDNDDEVDKVETKNAGIHREKALNAIKSAKSTHKIKTTTSSTPTTTTNLVQDEQANSNMEKSTLTLTPSTTEEPSQSPSSIVGAVVGCGKGGKTMQQSPQVLPSPAASTPDSSPPSTTAGYSPPPGSNPNSTGDHSSPIGGNGENSPAKEQQPSPPNTQQQLQPPPPVQQAINVVRNGTIPNAGKPLMSTISKKLEKSAKSGRSRKPRATAVAMYESEISENKIGIKLCIKKSDSSLSAATAAAISAVTKGLNKSATSTAGRNRKSSRNSKQRIKLTESNDEADELNYEPKRKKDRSSKRQSAAAATGTATAADADENQRPVVDQSIWGRELPEPVLLKIFQNVVEREGCLPTLFRLGRVCSLWRQVSLTPTLWRTMDLTTWIKEKYRTELKLKWFVDNRCTCCTELNVSNFKVTDINCFLIKLVAGAPNLTSITLSGWKGFTCDHLAYLVDNMKKLERIDLSSVNVEMNASKSAVGAQSLCNSMQVMGDKLTHLYLAHNRLAGIPQLVNVLSTHCPNLVLLDLSNVTTQATSHGILHVEKLQQGCPKLKVLRITNSHITLSTASLQEMMDSPGFPELEELSVAVMDESRVIGDEHIQRILKSSSKLKLLDVRGCARLTHESLIRLPAWDIKHLFLSGCSVTRDMGSGLELIASKWAHSLIELDLAWANVQQPLDNALRALADKGDESRLAHLNLCGSSVSEEAVKEILANCPLMSTINLASCRGLPRGVKRQMQGPQELNELRDVLKVQLKVKLPEIITQTTDAASSSTMAAAAAKEPSKTTAKSANSNDGGGGGGGGHGTVSSP</sequence>
<dbReference type="InterPro" id="IPR006553">
    <property type="entry name" value="Leu-rich_rpt_Cys-con_subtyp"/>
</dbReference>
<evidence type="ECO:0000259" key="3">
    <source>
        <dbReference type="Pfam" id="PF12937"/>
    </source>
</evidence>
<organism evidence="4 5">
    <name type="scientific">Stomoxys calcitrans</name>
    <name type="common">Stable fly</name>
    <name type="synonym">Conops calcitrans</name>
    <dbReference type="NCBI Taxonomy" id="35570"/>
    <lineage>
        <taxon>Eukaryota</taxon>
        <taxon>Metazoa</taxon>
        <taxon>Ecdysozoa</taxon>
        <taxon>Arthropoda</taxon>
        <taxon>Hexapoda</taxon>
        <taxon>Insecta</taxon>
        <taxon>Pterygota</taxon>
        <taxon>Neoptera</taxon>
        <taxon>Endopterygota</taxon>
        <taxon>Diptera</taxon>
        <taxon>Brachycera</taxon>
        <taxon>Muscomorpha</taxon>
        <taxon>Muscoidea</taxon>
        <taxon>Muscidae</taxon>
        <taxon>Stomoxys</taxon>
    </lineage>
</organism>
<keyword evidence="5" id="KW-1185">Reference proteome</keyword>
<dbReference type="InterPro" id="IPR001611">
    <property type="entry name" value="Leu-rich_rpt"/>
</dbReference>
<evidence type="ECO:0000313" key="5">
    <source>
        <dbReference type="Proteomes" id="UP000095300"/>
    </source>
</evidence>
<feature type="compositionally biased region" description="Polar residues" evidence="2">
    <location>
        <begin position="127"/>
        <end position="140"/>
    </location>
</feature>
<dbReference type="InterPro" id="IPR032675">
    <property type="entry name" value="LRR_dom_sf"/>
</dbReference>
<dbReference type="PANTHER" id="PTHR38926">
    <property type="entry name" value="F-BOX DOMAIN CONTAINING PROTEIN, EXPRESSED"/>
    <property type="match status" value="1"/>
</dbReference>
<feature type="region of interest" description="Disordered" evidence="2">
    <location>
        <begin position="1"/>
        <end position="289"/>
    </location>
</feature>
<evidence type="ECO:0000256" key="1">
    <source>
        <dbReference type="ARBA" id="ARBA00022786"/>
    </source>
</evidence>
<dbReference type="OrthoDB" id="3134645at2759"/>
<feature type="compositionally biased region" description="Basic and acidic residues" evidence="2">
    <location>
        <begin position="1"/>
        <end position="16"/>
    </location>
</feature>
<feature type="compositionally biased region" description="Low complexity" evidence="2">
    <location>
        <begin position="379"/>
        <end position="392"/>
    </location>
</feature>
<dbReference type="STRING" id="35570.A0A1I8P4H9"/>
<name>A0A1I8P4H9_STOCA</name>
<feature type="compositionally biased region" description="Low complexity" evidence="2">
    <location>
        <begin position="182"/>
        <end position="198"/>
    </location>
</feature>
<feature type="compositionally biased region" description="Low complexity" evidence="2">
    <location>
        <begin position="141"/>
        <end position="164"/>
    </location>
</feature>
<dbReference type="Gene3D" id="3.80.10.10">
    <property type="entry name" value="Ribonuclease Inhibitor"/>
    <property type="match status" value="1"/>
</dbReference>
<dbReference type="KEGG" id="scac:106091823"/>
<feature type="region of interest" description="Disordered" evidence="2">
    <location>
        <begin position="331"/>
        <end position="395"/>
    </location>
</feature>
<dbReference type="InterPro" id="IPR047922">
    <property type="entry name" value="FBXL6_F-box"/>
</dbReference>
<dbReference type="InterPro" id="IPR001810">
    <property type="entry name" value="F-box_dom"/>
</dbReference>
<evidence type="ECO:0000256" key="2">
    <source>
        <dbReference type="SAM" id="MobiDB-lite"/>
    </source>
</evidence>
<dbReference type="SUPFAM" id="SSF52047">
    <property type="entry name" value="RNI-like"/>
    <property type="match status" value="1"/>
</dbReference>
<feature type="compositionally biased region" description="Polar residues" evidence="2">
    <location>
        <begin position="331"/>
        <end position="340"/>
    </location>
</feature>
<evidence type="ECO:0000313" key="4">
    <source>
        <dbReference type="EnsemblMetazoa" id="SCAU004753-PA"/>
    </source>
</evidence>
<dbReference type="CDD" id="cd22119">
    <property type="entry name" value="F-box_FBXL6"/>
    <property type="match status" value="1"/>
</dbReference>
<gene>
    <name evidence="4" type="primary">106091823</name>
</gene>
<dbReference type="SMART" id="SM00367">
    <property type="entry name" value="LRR_CC"/>
    <property type="match status" value="5"/>
</dbReference>
<keyword evidence="1" id="KW-0833">Ubl conjugation pathway</keyword>
<feature type="compositionally biased region" description="Acidic residues" evidence="2">
    <location>
        <begin position="66"/>
        <end position="87"/>
    </location>
</feature>
<feature type="compositionally biased region" description="Low complexity" evidence="2">
    <location>
        <begin position="843"/>
        <end position="866"/>
    </location>
</feature>
<feature type="compositionally biased region" description="Basic and acidic residues" evidence="2">
    <location>
        <begin position="88"/>
        <end position="101"/>
    </location>
</feature>
<feature type="region of interest" description="Disordered" evidence="2">
    <location>
        <begin position="843"/>
        <end position="885"/>
    </location>
</feature>
<dbReference type="Proteomes" id="UP000095300">
    <property type="component" value="Unassembled WGS sequence"/>
</dbReference>
<feature type="compositionally biased region" description="Low complexity" evidence="2">
    <location>
        <begin position="116"/>
        <end position="126"/>
    </location>
</feature>
<accession>A0A1I8P4H9</accession>